<gene>
    <name evidence="3" type="ORF">Pla110_12200</name>
</gene>
<name>A0A518CJW8_9PLAN</name>
<sequence>MSSTEISPDSNAADMSSSWSASRKIWAILGFMFAGIVLLFLLTWFASRPPVVAIPQVMTRDASGKFNAVYDYSWGLGYLSSPSRGSYQTDIEVSSLRYGDFAKLKTLRFNNLSMRLPGASVVDTRYSPENLFLSERRVAIVLNSDDILLRAFATKLVGLCEEKQLGETIEIYQSGSGRDSSQLPADLTIELTSLPNRFDVSGNSVPSIYVHLHTNPDTHPLSWDFGHLRRVRQLDLRYVIQVNKGTLSWRSSRARIELISEKLGKQFEDLFQELGDLQKLRDQVDERRSVFQPDYVPPPEFVFLHRDELAEVSRSHGYLKPNETVWHLDLTRKAAEELSQQIRVELAGKGWQSLPSKMGLLMTKGNDRLLFAESHPAFSGQSMIQQIKESSEHLQRILALPLERQFQYRESSVRIKDTYKVTGYRYRKWFHLDDIFTQTYVADLLVGNLAQRSEGSLKLLYGERIVSAPNSNDTGGVITSSASSKNTSDESKSKRLTEEIQVFDELRQLDSIPSSSREESTEYRLHYLNVLEPEELTLIAEELYEQSASINEQMLFGEYLPEGAIQKILDALESVSRLSDEQELQIASLYLWKPTADLDKAKHLARKLKLKQEFLKQIENEQEIVRDIDALNLLFWGQSSYHSEFLYETKSLEEMSSRVLTPKELPLELTVSQEHRITLVYSTPTENSSEPGLCIDSVEIKAAQEDFLFIKSESIDRSGSFNTLHGLIREGGSGSGGGERFIIEVTNIEDSDQVKVVISPATMQNPPVADDVTLYLFEGELSSE</sequence>
<evidence type="ECO:0000313" key="3">
    <source>
        <dbReference type="EMBL" id="QDU79510.1"/>
    </source>
</evidence>
<feature type="transmembrane region" description="Helical" evidence="2">
    <location>
        <begin position="25"/>
        <end position="46"/>
    </location>
</feature>
<keyword evidence="2" id="KW-0472">Membrane</keyword>
<proteinExistence type="predicted"/>
<reference evidence="3 4" key="1">
    <citation type="submission" date="2019-02" db="EMBL/GenBank/DDBJ databases">
        <title>Deep-cultivation of Planctomycetes and their phenomic and genomic characterization uncovers novel biology.</title>
        <authorList>
            <person name="Wiegand S."/>
            <person name="Jogler M."/>
            <person name="Boedeker C."/>
            <person name="Pinto D."/>
            <person name="Vollmers J."/>
            <person name="Rivas-Marin E."/>
            <person name="Kohn T."/>
            <person name="Peeters S.H."/>
            <person name="Heuer A."/>
            <person name="Rast P."/>
            <person name="Oberbeckmann S."/>
            <person name="Bunk B."/>
            <person name="Jeske O."/>
            <person name="Meyerdierks A."/>
            <person name="Storesund J.E."/>
            <person name="Kallscheuer N."/>
            <person name="Luecker S."/>
            <person name="Lage O.M."/>
            <person name="Pohl T."/>
            <person name="Merkel B.J."/>
            <person name="Hornburger P."/>
            <person name="Mueller R.-W."/>
            <person name="Bruemmer F."/>
            <person name="Labrenz M."/>
            <person name="Spormann A.M."/>
            <person name="Op den Camp H."/>
            <person name="Overmann J."/>
            <person name="Amann R."/>
            <person name="Jetten M.S.M."/>
            <person name="Mascher T."/>
            <person name="Medema M.H."/>
            <person name="Devos D.P."/>
            <person name="Kaster A.-K."/>
            <person name="Ovreas L."/>
            <person name="Rohde M."/>
            <person name="Galperin M.Y."/>
            <person name="Jogler C."/>
        </authorList>
    </citation>
    <scope>NUCLEOTIDE SEQUENCE [LARGE SCALE GENOMIC DNA]</scope>
    <source>
        <strain evidence="3 4">Pla110</strain>
    </source>
</reference>
<dbReference type="AlphaFoldDB" id="A0A518CJW8"/>
<keyword evidence="2" id="KW-0812">Transmembrane</keyword>
<accession>A0A518CJW8</accession>
<feature type="region of interest" description="Disordered" evidence="1">
    <location>
        <begin position="472"/>
        <end position="495"/>
    </location>
</feature>
<feature type="compositionally biased region" description="Polar residues" evidence="1">
    <location>
        <begin position="472"/>
        <end position="486"/>
    </location>
</feature>
<protein>
    <submittedName>
        <fullName evidence="3">Uncharacterized protein</fullName>
    </submittedName>
</protein>
<organism evidence="3 4">
    <name type="scientific">Polystyrenella longa</name>
    <dbReference type="NCBI Taxonomy" id="2528007"/>
    <lineage>
        <taxon>Bacteria</taxon>
        <taxon>Pseudomonadati</taxon>
        <taxon>Planctomycetota</taxon>
        <taxon>Planctomycetia</taxon>
        <taxon>Planctomycetales</taxon>
        <taxon>Planctomycetaceae</taxon>
        <taxon>Polystyrenella</taxon>
    </lineage>
</organism>
<evidence type="ECO:0000313" key="4">
    <source>
        <dbReference type="Proteomes" id="UP000317178"/>
    </source>
</evidence>
<dbReference type="KEGG" id="plon:Pla110_12200"/>
<dbReference type="EMBL" id="CP036281">
    <property type="protein sequence ID" value="QDU79510.1"/>
    <property type="molecule type" value="Genomic_DNA"/>
</dbReference>
<evidence type="ECO:0000256" key="2">
    <source>
        <dbReference type="SAM" id="Phobius"/>
    </source>
</evidence>
<keyword evidence="4" id="KW-1185">Reference proteome</keyword>
<dbReference type="Proteomes" id="UP000317178">
    <property type="component" value="Chromosome"/>
</dbReference>
<keyword evidence="2" id="KW-1133">Transmembrane helix</keyword>
<evidence type="ECO:0000256" key="1">
    <source>
        <dbReference type="SAM" id="MobiDB-lite"/>
    </source>
</evidence>